<dbReference type="Proteomes" id="UP001596066">
    <property type="component" value="Unassembled WGS sequence"/>
</dbReference>
<reference evidence="3" key="1">
    <citation type="journal article" date="2019" name="Int. J. Syst. Evol. Microbiol.">
        <title>The Global Catalogue of Microorganisms (GCM) 10K type strain sequencing project: providing services to taxonomists for standard genome sequencing and annotation.</title>
        <authorList>
            <consortium name="The Broad Institute Genomics Platform"/>
            <consortium name="The Broad Institute Genome Sequencing Center for Infectious Disease"/>
            <person name="Wu L."/>
            <person name="Ma J."/>
        </authorList>
    </citation>
    <scope>NUCLEOTIDE SEQUENCE [LARGE SCALE GENOMIC DNA]</scope>
    <source>
        <strain evidence="3">CGMCC 4.1622</strain>
    </source>
</reference>
<evidence type="ECO:0000256" key="1">
    <source>
        <dbReference type="SAM" id="Phobius"/>
    </source>
</evidence>
<comment type="caution">
    <text evidence="2">The sequence shown here is derived from an EMBL/GenBank/DDBJ whole genome shotgun (WGS) entry which is preliminary data.</text>
</comment>
<proteinExistence type="predicted"/>
<protein>
    <recommendedName>
        <fullName evidence="4">Holin</fullName>
    </recommendedName>
</protein>
<gene>
    <name evidence="2" type="ORF">ACFPZF_08305</name>
</gene>
<dbReference type="RefSeq" id="WP_346143425.1">
    <property type="nucleotide sequence ID" value="NZ_BAAAUA010000013.1"/>
</dbReference>
<accession>A0ABW0V7N1</accession>
<keyword evidence="1" id="KW-0472">Membrane</keyword>
<organism evidence="2 3">
    <name type="scientific">Kitasatospora cinereorecta</name>
    <dbReference type="NCBI Taxonomy" id="285560"/>
    <lineage>
        <taxon>Bacteria</taxon>
        <taxon>Bacillati</taxon>
        <taxon>Actinomycetota</taxon>
        <taxon>Actinomycetes</taxon>
        <taxon>Kitasatosporales</taxon>
        <taxon>Streptomycetaceae</taxon>
        <taxon>Kitasatospora</taxon>
    </lineage>
</organism>
<dbReference type="EMBL" id="JBHSOC010000011">
    <property type="protein sequence ID" value="MFC5641363.1"/>
    <property type="molecule type" value="Genomic_DNA"/>
</dbReference>
<evidence type="ECO:0000313" key="3">
    <source>
        <dbReference type="Proteomes" id="UP001596066"/>
    </source>
</evidence>
<keyword evidence="3" id="KW-1185">Reference proteome</keyword>
<evidence type="ECO:0000313" key="2">
    <source>
        <dbReference type="EMBL" id="MFC5641363.1"/>
    </source>
</evidence>
<evidence type="ECO:0008006" key="4">
    <source>
        <dbReference type="Google" id="ProtNLM"/>
    </source>
</evidence>
<sequence length="103" mass="10830">MTNILNDTEAWGLLLGAITPWATALIQQPQWTKPVRALVGAVASAIVGIITVLARGDIAHAQTALTTVALAIVASKTFYDGLWQHAGAGALERATAPDRRSGW</sequence>
<keyword evidence="1" id="KW-1133">Transmembrane helix</keyword>
<keyword evidence="1" id="KW-0812">Transmembrane</keyword>
<feature type="transmembrane region" description="Helical" evidence="1">
    <location>
        <begin position="35"/>
        <end position="54"/>
    </location>
</feature>
<name>A0ABW0V7N1_9ACTN</name>